<dbReference type="Pfam" id="PF01565">
    <property type="entry name" value="FAD_binding_4"/>
    <property type="match status" value="1"/>
</dbReference>
<evidence type="ECO:0000256" key="1">
    <source>
        <dbReference type="ARBA" id="ARBA00005147"/>
    </source>
</evidence>
<dbReference type="InterPro" id="IPR006094">
    <property type="entry name" value="Oxid_FAD_bind_N"/>
</dbReference>
<evidence type="ECO:0000256" key="4">
    <source>
        <dbReference type="ARBA" id="ARBA00022644"/>
    </source>
</evidence>
<dbReference type="Pfam" id="PF04030">
    <property type="entry name" value="ALO"/>
    <property type="match status" value="1"/>
</dbReference>
<dbReference type="InterPro" id="IPR016171">
    <property type="entry name" value="Vanillyl_alc_oxidase_C-sub2"/>
</dbReference>
<sequence length="434" mass="48991">MMKSGRKWRNWSGLVSATPRTVLYPLHIEEVAEAVGLCRREGRTLRVVGSGHSFTAVAASDDVFVSLDRMQGILQVDKEACTATVWAGTKLRMLGELLYSEGMAQENLGDIDVQSIAGAISTGTHGTGLTFGNISTQVIGLTVVTGTGEVLDVTETSHPELFRALQISLGALGIIVQVTLRLRPSYKLKYESARVPLSDCLQRLDELARNHRNFEFYWFPYAEPCQLKMMNETEEPVVPDKLAGYLSDLVLENGVFGALSGLCRWVPPLSAPVSRLCAAVVPTASKVGLSHRVYATKRLVRFNEMEYNLPAEAMESVIREMREQMERGNYRVHFPIECRFAKGDPIWLSPAYDRDSAYIAIHMYRGMPHERYFADMERIFLRHGGRPHWGKLHSLKAAELRKAYPMWDKFQECRRQLDPDGIFLTPYLRDLFEV</sequence>
<dbReference type="Gene3D" id="3.30.465.10">
    <property type="match status" value="1"/>
</dbReference>
<dbReference type="InterPro" id="IPR016169">
    <property type="entry name" value="FAD-bd_PCMH_sub2"/>
</dbReference>
<dbReference type="AlphaFoldDB" id="A0A3D9JRL5"/>
<dbReference type="GO" id="GO:0003885">
    <property type="term" value="F:D-arabinono-1,4-lactone oxidase activity"/>
    <property type="evidence" value="ECO:0007669"/>
    <property type="project" value="InterPro"/>
</dbReference>
<dbReference type="Gene3D" id="1.10.45.10">
    <property type="entry name" value="Vanillyl-alcohol Oxidase, Chain A, domain 4"/>
    <property type="match status" value="1"/>
</dbReference>
<dbReference type="GO" id="GO:0071949">
    <property type="term" value="F:FAD binding"/>
    <property type="evidence" value="ECO:0007669"/>
    <property type="project" value="InterPro"/>
</dbReference>
<keyword evidence="5" id="KW-0560">Oxidoreductase</keyword>
<dbReference type="InterPro" id="IPR006093">
    <property type="entry name" value="Oxy_OxRdtase_FAD_BS"/>
</dbReference>
<comment type="similarity">
    <text evidence="2">Belongs to the oxygen-dependent FAD-linked oxidoreductase family.</text>
</comment>
<evidence type="ECO:0000313" key="7">
    <source>
        <dbReference type="EMBL" id="RED76682.1"/>
    </source>
</evidence>
<dbReference type="InterPro" id="IPR016167">
    <property type="entry name" value="FAD-bd_PCMH_sub1"/>
</dbReference>
<comment type="caution">
    <text evidence="7">The sequence shown here is derived from an EMBL/GenBank/DDBJ whole genome shotgun (WGS) entry which is preliminary data.</text>
</comment>
<reference evidence="7 8" key="1">
    <citation type="submission" date="2018-07" db="EMBL/GenBank/DDBJ databases">
        <title>Genomic Encyclopedia of Type Strains, Phase III (KMG-III): the genomes of soil and plant-associated and newly described type strains.</title>
        <authorList>
            <person name="Whitman W."/>
        </authorList>
    </citation>
    <scope>NUCLEOTIDE SEQUENCE [LARGE SCALE GENOMIC DNA]</scope>
    <source>
        <strain evidence="7 8">CECT 7287</strain>
    </source>
</reference>
<dbReference type="Gene3D" id="3.30.70.2520">
    <property type="match status" value="1"/>
</dbReference>
<dbReference type="InterPro" id="IPR016166">
    <property type="entry name" value="FAD-bd_PCMH"/>
</dbReference>
<dbReference type="PROSITE" id="PS00862">
    <property type="entry name" value="OX2_COVAL_FAD"/>
    <property type="match status" value="1"/>
</dbReference>
<dbReference type="InterPro" id="IPR010031">
    <property type="entry name" value="FAD_lactone_oxidase-like"/>
</dbReference>
<gene>
    <name evidence="7" type="ORF">DFP98_11166</name>
</gene>
<dbReference type="EMBL" id="QRDZ01000011">
    <property type="protein sequence ID" value="RED76682.1"/>
    <property type="molecule type" value="Genomic_DNA"/>
</dbReference>
<dbReference type="NCBIfam" id="TIGR01679">
    <property type="entry name" value="bact_FAD_ox"/>
    <property type="match status" value="1"/>
</dbReference>
<proteinExistence type="inferred from homology"/>
<feature type="domain" description="FAD-binding PCMH-type" evidence="6">
    <location>
        <begin position="15"/>
        <end position="185"/>
    </location>
</feature>
<dbReference type="InterPro" id="IPR036318">
    <property type="entry name" value="FAD-bd_PCMH-like_sf"/>
</dbReference>
<dbReference type="PIRSF" id="PIRSF000136">
    <property type="entry name" value="LGO_GLO"/>
    <property type="match status" value="1"/>
</dbReference>
<dbReference type="Gene3D" id="3.30.43.10">
    <property type="entry name" value="Uridine Diphospho-n-acetylenolpyruvylglucosamine Reductase, domain 2"/>
    <property type="match status" value="1"/>
</dbReference>
<protein>
    <submittedName>
        <fullName evidence="7">FAD-linked oxidoreductase</fullName>
    </submittedName>
</protein>
<dbReference type="Proteomes" id="UP000256977">
    <property type="component" value="Unassembled WGS sequence"/>
</dbReference>
<keyword evidence="8" id="KW-1185">Reference proteome</keyword>
<dbReference type="RefSeq" id="WP_425455536.1">
    <property type="nucleotide sequence ID" value="NZ_QRDZ01000011.1"/>
</dbReference>
<evidence type="ECO:0000256" key="5">
    <source>
        <dbReference type="ARBA" id="ARBA00023002"/>
    </source>
</evidence>
<dbReference type="UniPathway" id="UPA00132"/>
<name>A0A3D9JRL5_9BACL</name>
<dbReference type="PROSITE" id="PS51387">
    <property type="entry name" value="FAD_PCMH"/>
    <property type="match status" value="1"/>
</dbReference>
<evidence type="ECO:0000313" key="8">
    <source>
        <dbReference type="Proteomes" id="UP000256977"/>
    </source>
</evidence>
<organism evidence="7 8">
    <name type="scientific">Cohnella phaseoli</name>
    <dbReference type="NCBI Taxonomy" id="456490"/>
    <lineage>
        <taxon>Bacteria</taxon>
        <taxon>Bacillati</taxon>
        <taxon>Bacillota</taxon>
        <taxon>Bacilli</taxon>
        <taxon>Bacillales</taxon>
        <taxon>Paenibacillaceae</taxon>
        <taxon>Cohnella</taxon>
    </lineage>
</organism>
<keyword evidence="3" id="KW-0285">Flavoprotein</keyword>
<dbReference type="PANTHER" id="PTHR43762">
    <property type="entry name" value="L-GULONOLACTONE OXIDASE"/>
    <property type="match status" value="1"/>
</dbReference>
<dbReference type="PANTHER" id="PTHR43762:SF1">
    <property type="entry name" value="D-ARABINONO-1,4-LACTONE OXIDASE"/>
    <property type="match status" value="1"/>
</dbReference>
<evidence type="ECO:0000259" key="6">
    <source>
        <dbReference type="PROSITE" id="PS51387"/>
    </source>
</evidence>
<dbReference type="SUPFAM" id="SSF56176">
    <property type="entry name" value="FAD-binding/transporter-associated domain-like"/>
    <property type="match status" value="1"/>
</dbReference>
<dbReference type="GO" id="GO:0016020">
    <property type="term" value="C:membrane"/>
    <property type="evidence" value="ECO:0007669"/>
    <property type="project" value="InterPro"/>
</dbReference>
<evidence type="ECO:0000256" key="3">
    <source>
        <dbReference type="ARBA" id="ARBA00022630"/>
    </source>
</evidence>
<dbReference type="InterPro" id="IPR007173">
    <property type="entry name" value="ALO_C"/>
</dbReference>
<accession>A0A3D9JRL5</accession>
<keyword evidence="4" id="KW-0060">Ascorbate biosynthesis</keyword>
<comment type="pathway">
    <text evidence="1">Cofactor biosynthesis; L-ascorbate biosynthesis.</text>
</comment>
<evidence type="ECO:0000256" key="2">
    <source>
        <dbReference type="ARBA" id="ARBA00005466"/>
    </source>
</evidence>
<dbReference type="GO" id="GO:0019853">
    <property type="term" value="P:L-ascorbic acid biosynthetic process"/>
    <property type="evidence" value="ECO:0007669"/>
    <property type="project" value="UniProtKB-UniPathway"/>
</dbReference>